<feature type="transmembrane region" description="Helical" evidence="3">
    <location>
        <begin position="113"/>
        <end position="132"/>
    </location>
</feature>
<comment type="caution">
    <text evidence="6">The sequence shown here is derived from an EMBL/GenBank/DDBJ whole genome shotgun (WGS) entry which is preliminary data.</text>
</comment>
<evidence type="ECO:0000313" key="8">
    <source>
        <dbReference type="EMBL" id="CAF2090570.1"/>
    </source>
</evidence>
<name>A0A816AE66_9BILA</name>
<dbReference type="InterPro" id="IPR050975">
    <property type="entry name" value="Sleep_regulator"/>
</dbReference>
<evidence type="ECO:0000313" key="7">
    <source>
        <dbReference type="EMBL" id="CAF2067906.1"/>
    </source>
</evidence>
<keyword evidence="1 4" id="KW-0732">Signal</keyword>
<dbReference type="Proteomes" id="UP000663855">
    <property type="component" value="Unassembled WGS sequence"/>
</dbReference>
<feature type="chain" id="PRO_5035608490" description="Protein quiver" evidence="4">
    <location>
        <begin position="24"/>
        <end position="134"/>
    </location>
</feature>
<keyword evidence="3" id="KW-1133">Transmembrane helix</keyword>
<evidence type="ECO:0000313" key="6">
    <source>
        <dbReference type="EMBL" id="CAF1596299.1"/>
    </source>
</evidence>
<dbReference type="Proteomes" id="UP000663824">
    <property type="component" value="Unassembled WGS sequence"/>
</dbReference>
<proteinExistence type="predicted"/>
<evidence type="ECO:0000256" key="3">
    <source>
        <dbReference type="SAM" id="Phobius"/>
    </source>
</evidence>
<dbReference type="Pfam" id="PF17064">
    <property type="entry name" value="QVR"/>
    <property type="match status" value="1"/>
</dbReference>
<dbReference type="EMBL" id="CAJNOW010011316">
    <property type="protein sequence ID" value="CAF1596299.1"/>
    <property type="molecule type" value="Genomic_DNA"/>
</dbReference>
<evidence type="ECO:0000256" key="2">
    <source>
        <dbReference type="ARBA" id="ARBA00023180"/>
    </source>
</evidence>
<organism evidence="6 10">
    <name type="scientific">Rotaria magnacalcarata</name>
    <dbReference type="NCBI Taxonomy" id="392030"/>
    <lineage>
        <taxon>Eukaryota</taxon>
        <taxon>Metazoa</taxon>
        <taxon>Spiralia</taxon>
        <taxon>Gnathifera</taxon>
        <taxon>Rotifera</taxon>
        <taxon>Eurotatoria</taxon>
        <taxon>Bdelloidea</taxon>
        <taxon>Philodinida</taxon>
        <taxon>Philodinidae</taxon>
        <taxon>Rotaria</taxon>
    </lineage>
</organism>
<dbReference type="GO" id="GO:0032222">
    <property type="term" value="P:regulation of synaptic transmission, cholinergic"/>
    <property type="evidence" value="ECO:0007669"/>
    <property type="project" value="InterPro"/>
</dbReference>
<evidence type="ECO:0000256" key="4">
    <source>
        <dbReference type="SAM" id="SignalP"/>
    </source>
</evidence>
<dbReference type="GO" id="GO:0030431">
    <property type="term" value="P:sleep"/>
    <property type="evidence" value="ECO:0007669"/>
    <property type="project" value="InterPro"/>
</dbReference>
<dbReference type="OrthoDB" id="5791057at2759"/>
<dbReference type="PANTHER" id="PTHR33562">
    <property type="entry name" value="ATILLA, ISOFORM B-RELATED-RELATED"/>
    <property type="match status" value="1"/>
</dbReference>
<evidence type="ECO:0000256" key="1">
    <source>
        <dbReference type="ARBA" id="ARBA00022729"/>
    </source>
</evidence>
<evidence type="ECO:0008006" key="11">
    <source>
        <dbReference type="Google" id="ProtNLM"/>
    </source>
</evidence>
<dbReference type="EMBL" id="CAJNRF010005157">
    <property type="protein sequence ID" value="CAF2067906.1"/>
    <property type="molecule type" value="Genomic_DNA"/>
</dbReference>
<dbReference type="AlphaFoldDB" id="A0A816AE66"/>
<reference evidence="6" key="1">
    <citation type="submission" date="2021-02" db="EMBL/GenBank/DDBJ databases">
        <authorList>
            <person name="Nowell W R."/>
        </authorList>
    </citation>
    <scope>NUCLEOTIDE SEQUENCE</scope>
</reference>
<evidence type="ECO:0000313" key="10">
    <source>
        <dbReference type="Proteomes" id="UP000663834"/>
    </source>
</evidence>
<dbReference type="EMBL" id="CAJNOV010013230">
    <property type="protein sequence ID" value="CAF1515150.1"/>
    <property type="molecule type" value="Genomic_DNA"/>
</dbReference>
<dbReference type="InterPro" id="IPR031424">
    <property type="entry name" value="QVR-like"/>
</dbReference>
<evidence type="ECO:0000313" key="9">
    <source>
        <dbReference type="EMBL" id="CAF2110525.1"/>
    </source>
</evidence>
<dbReference type="Proteomes" id="UP000663834">
    <property type="component" value="Unassembled WGS sequence"/>
</dbReference>
<protein>
    <recommendedName>
        <fullName evidence="11">Protein quiver</fullName>
    </recommendedName>
</protein>
<gene>
    <name evidence="5" type="ORF">CJN711_LOCUS28064</name>
    <name evidence="6" type="ORF">KQP761_LOCUS21763</name>
    <name evidence="9" type="ORF">MBJ925_LOCUS24066</name>
    <name evidence="7" type="ORF">WKI299_LOCUS13597</name>
    <name evidence="8" type="ORF">XDN619_LOCUS16511</name>
</gene>
<evidence type="ECO:0000313" key="5">
    <source>
        <dbReference type="EMBL" id="CAF1515150.1"/>
    </source>
</evidence>
<sequence>MHIRELSAFTILILLIGVRSTAALQCYTCRNTENCKDPFKKDNSGVSVNSSSLAWCWKVKAEGSGLYGVARGAGSITEGRETYQCKANKCEEETVGDFKATICCCNTDFCNSAGRLCLTGFIFLTTLLLFIIRY</sequence>
<keyword evidence="3" id="KW-0812">Transmembrane</keyword>
<keyword evidence="2" id="KW-0325">Glycoprotein</keyword>
<dbReference type="EMBL" id="CAJNRE010012476">
    <property type="protein sequence ID" value="CAF2110525.1"/>
    <property type="molecule type" value="Genomic_DNA"/>
</dbReference>
<dbReference type="Proteomes" id="UP000663856">
    <property type="component" value="Unassembled WGS sequence"/>
</dbReference>
<dbReference type="Proteomes" id="UP000663887">
    <property type="component" value="Unassembled WGS sequence"/>
</dbReference>
<feature type="signal peptide" evidence="4">
    <location>
        <begin position="1"/>
        <end position="23"/>
    </location>
</feature>
<keyword evidence="3" id="KW-0472">Membrane</keyword>
<dbReference type="EMBL" id="CAJNRG010007007">
    <property type="protein sequence ID" value="CAF2090570.1"/>
    <property type="molecule type" value="Genomic_DNA"/>
</dbReference>
<accession>A0A816AE66</accession>